<dbReference type="EMBL" id="JACHVY010000001">
    <property type="protein sequence ID" value="MBB2900727.1"/>
    <property type="molecule type" value="Genomic_DNA"/>
</dbReference>
<evidence type="ECO:0000256" key="1">
    <source>
        <dbReference type="SAM" id="MobiDB-lite"/>
    </source>
</evidence>
<feature type="transmembrane region" description="Helical" evidence="2">
    <location>
        <begin position="53"/>
        <end position="78"/>
    </location>
</feature>
<organism evidence="3 4">
    <name type="scientific">Kineococcus radiotolerans</name>
    <dbReference type="NCBI Taxonomy" id="131568"/>
    <lineage>
        <taxon>Bacteria</taxon>
        <taxon>Bacillati</taxon>
        <taxon>Actinomycetota</taxon>
        <taxon>Actinomycetes</taxon>
        <taxon>Kineosporiales</taxon>
        <taxon>Kineosporiaceae</taxon>
        <taxon>Kineococcus</taxon>
    </lineage>
</organism>
<reference evidence="3 4" key="2">
    <citation type="submission" date="2020-08" db="EMBL/GenBank/DDBJ databases">
        <authorList>
            <person name="Partida-Martinez L."/>
            <person name="Huntemann M."/>
            <person name="Clum A."/>
            <person name="Wang J."/>
            <person name="Palaniappan K."/>
            <person name="Ritter S."/>
            <person name="Chen I.-M."/>
            <person name="Stamatis D."/>
            <person name="Reddy T."/>
            <person name="O'Malley R."/>
            <person name="Daum C."/>
            <person name="Shapiro N."/>
            <person name="Ivanova N."/>
            <person name="Kyrpides N."/>
            <person name="Woyke T."/>
        </authorList>
    </citation>
    <scope>NUCLEOTIDE SEQUENCE [LARGE SCALE GENOMIC DNA]</scope>
    <source>
        <strain evidence="3 4">AS2.23</strain>
    </source>
</reference>
<keyword evidence="2" id="KW-0472">Membrane</keyword>
<protein>
    <submittedName>
        <fullName evidence="3">Uncharacterized protein</fullName>
    </submittedName>
</protein>
<feature type="compositionally biased region" description="Basic and acidic residues" evidence="1">
    <location>
        <begin position="1"/>
        <end position="10"/>
    </location>
</feature>
<evidence type="ECO:0000256" key="2">
    <source>
        <dbReference type="SAM" id="Phobius"/>
    </source>
</evidence>
<keyword evidence="2" id="KW-0812">Transmembrane</keyword>
<comment type="caution">
    <text evidence="3">The sequence shown here is derived from an EMBL/GenBank/DDBJ whole genome shotgun (WGS) entry which is preliminary data.</text>
</comment>
<reference evidence="3 4" key="1">
    <citation type="submission" date="2020-08" db="EMBL/GenBank/DDBJ databases">
        <title>The Agave Microbiome: Exploring the role of microbial communities in plant adaptations to desert environments.</title>
        <authorList>
            <person name="Partida-Martinez L.P."/>
        </authorList>
    </citation>
    <scope>NUCLEOTIDE SEQUENCE [LARGE SCALE GENOMIC DNA]</scope>
    <source>
        <strain evidence="3 4">AS2.23</strain>
    </source>
</reference>
<evidence type="ECO:0000313" key="4">
    <source>
        <dbReference type="Proteomes" id="UP000533269"/>
    </source>
</evidence>
<dbReference type="RefSeq" id="WP_183390850.1">
    <property type="nucleotide sequence ID" value="NZ_JACHVY010000001.1"/>
</dbReference>
<feature type="region of interest" description="Disordered" evidence="1">
    <location>
        <begin position="1"/>
        <end position="20"/>
    </location>
</feature>
<gene>
    <name evidence="3" type="ORF">FHR75_001515</name>
</gene>
<feature type="transmembrane region" description="Helical" evidence="2">
    <location>
        <begin position="30"/>
        <end position="47"/>
    </location>
</feature>
<evidence type="ECO:0000313" key="3">
    <source>
        <dbReference type="EMBL" id="MBB2900727.1"/>
    </source>
</evidence>
<name>A0A7W4TKR8_KINRA</name>
<accession>A0A7W4TKR8</accession>
<keyword evidence="2" id="KW-1133">Transmembrane helix</keyword>
<proteinExistence type="predicted"/>
<dbReference type="AlphaFoldDB" id="A0A7W4TKR8"/>
<dbReference type="Proteomes" id="UP000533269">
    <property type="component" value="Unassembled WGS sequence"/>
</dbReference>
<sequence>MTRSSTRDPRGPAGPTDAEREAGRLRHRRLLLVVLALSAVPLGVQVLRVDDLVAGLLTVVVAAVVLVPLLVGAAALWARARVARVQRLAGPGAFAAFCGLSDDPAGTYLLVLTAGSLAIRDAEGKRTVLQCPWSDVRGAVVAPVVTGPWRRRGLRLELSSGARVDLAFPGRWVVTHPVALVERAAAEVRARRGR</sequence>